<gene>
    <name evidence="2" type="ORF">CGZ90_04875</name>
</gene>
<accession>A0A235FEP2</accession>
<evidence type="ECO:0000313" key="3">
    <source>
        <dbReference type="Proteomes" id="UP000215059"/>
    </source>
</evidence>
<dbReference type="SMART" id="SM00914">
    <property type="entry name" value="IDEAL"/>
    <property type="match status" value="1"/>
</dbReference>
<dbReference type="Gene3D" id="4.10.810.10">
    <property type="entry name" value="Virus Scaffolding Protein, Chain A"/>
    <property type="match status" value="1"/>
</dbReference>
<evidence type="ECO:0000313" key="2">
    <source>
        <dbReference type="EMBL" id="OYD59235.1"/>
    </source>
</evidence>
<comment type="caution">
    <text evidence="2">The sequence shown here is derived from an EMBL/GenBank/DDBJ whole genome shotgun (WGS) entry which is preliminary data.</text>
</comment>
<organism evidence="2 3">
    <name type="scientific">Fictibacillus aquaticus</name>
    <dbReference type="NCBI Taxonomy" id="2021314"/>
    <lineage>
        <taxon>Bacteria</taxon>
        <taxon>Bacillati</taxon>
        <taxon>Bacillota</taxon>
        <taxon>Bacilli</taxon>
        <taxon>Bacillales</taxon>
        <taxon>Fictibacillaceae</taxon>
        <taxon>Fictibacillus</taxon>
    </lineage>
</organism>
<protein>
    <recommendedName>
        <fullName evidence="1">IDEAL domain-containing protein</fullName>
    </recommendedName>
</protein>
<feature type="domain" description="IDEAL" evidence="1">
    <location>
        <begin position="69"/>
        <end position="105"/>
    </location>
</feature>
<reference evidence="2 3" key="1">
    <citation type="submission" date="2017-07" db="EMBL/GenBank/DDBJ databases">
        <title>Fictibacillus sp. nov. GDSW-R2A3 Genome sequencing and assembly.</title>
        <authorList>
            <person name="Mayilraj S."/>
        </authorList>
    </citation>
    <scope>NUCLEOTIDE SEQUENCE [LARGE SCALE GENOMIC DNA]</scope>
    <source>
        <strain evidence="2 3">GDSW-R2A3</strain>
    </source>
</reference>
<dbReference type="Pfam" id="PF08858">
    <property type="entry name" value="IDEAL"/>
    <property type="match status" value="1"/>
</dbReference>
<keyword evidence="3" id="KW-1185">Reference proteome</keyword>
<dbReference type="AlphaFoldDB" id="A0A235FEP2"/>
<sequence length="110" mass="13357">MVVSTDFAQYTSRNLFYRHQRCWIGENFKEGKSMKDNTSFNHQNKNELVKYKLQKKTDPFAFSLIAQMVLDESLHGYYKTYYEKRIDEALEKRDRELFMKLTDEYKKFLG</sequence>
<proteinExistence type="predicted"/>
<dbReference type="Proteomes" id="UP000215059">
    <property type="component" value="Unassembled WGS sequence"/>
</dbReference>
<evidence type="ECO:0000259" key="1">
    <source>
        <dbReference type="SMART" id="SM00914"/>
    </source>
</evidence>
<dbReference type="OrthoDB" id="2989967at2"/>
<name>A0A235FEP2_9BACL</name>
<dbReference type="InterPro" id="IPR014957">
    <property type="entry name" value="IDEAL_dom"/>
</dbReference>
<dbReference type="EMBL" id="NOII01000001">
    <property type="protein sequence ID" value="OYD59235.1"/>
    <property type="molecule type" value="Genomic_DNA"/>
</dbReference>
<dbReference type="InterPro" id="IPR027393">
    <property type="entry name" value="Virus_scaffolding_prot_C"/>
</dbReference>